<dbReference type="GO" id="GO:0004519">
    <property type="term" value="F:endonuclease activity"/>
    <property type="evidence" value="ECO:0007669"/>
    <property type="project" value="UniProtKB-KW"/>
</dbReference>
<reference evidence="10 11" key="1">
    <citation type="journal article" date="2018" name="PLoS Genet.">
        <title>Population sequencing reveals clonal diversity and ancestral inbreeding in the grapevine cultivar Chardonnay.</title>
        <authorList>
            <person name="Roach M.J."/>
            <person name="Johnson D.L."/>
            <person name="Bohlmann J."/>
            <person name="van Vuuren H.J."/>
            <person name="Jones S.J."/>
            <person name="Pretorius I.S."/>
            <person name="Schmidt S.A."/>
            <person name="Borneman A.R."/>
        </authorList>
    </citation>
    <scope>NUCLEOTIDE SEQUENCE [LARGE SCALE GENOMIC DNA]</scope>
    <source>
        <strain evidence="11">cv. Chardonnay</strain>
        <tissue evidence="10">Leaf</tissue>
    </source>
</reference>
<dbReference type="Proteomes" id="UP000288805">
    <property type="component" value="Unassembled WGS sequence"/>
</dbReference>
<dbReference type="GO" id="GO:0003964">
    <property type="term" value="F:RNA-directed DNA polymerase activity"/>
    <property type="evidence" value="ECO:0007669"/>
    <property type="project" value="UniProtKB-KW"/>
</dbReference>
<dbReference type="Pfam" id="PF17921">
    <property type="entry name" value="Integrase_H2C2"/>
    <property type="match status" value="1"/>
</dbReference>
<feature type="domain" description="Reverse transcriptase RNase H-like" evidence="8">
    <location>
        <begin position="156"/>
        <end position="257"/>
    </location>
</feature>
<evidence type="ECO:0000256" key="3">
    <source>
        <dbReference type="ARBA" id="ARBA00022722"/>
    </source>
</evidence>
<comment type="caution">
    <text evidence="10">The sequence shown here is derived from an EMBL/GenBank/DDBJ whole genome shotgun (WGS) entry which is preliminary data.</text>
</comment>
<dbReference type="EMBL" id="QGNW01002646">
    <property type="protein sequence ID" value="RVW13707.1"/>
    <property type="molecule type" value="Genomic_DNA"/>
</dbReference>
<feature type="compositionally biased region" description="Polar residues" evidence="7">
    <location>
        <begin position="637"/>
        <end position="649"/>
    </location>
</feature>
<dbReference type="AlphaFoldDB" id="A0A438BRY3"/>
<dbReference type="SUPFAM" id="SSF53098">
    <property type="entry name" value="Ribonuclease H-like"/>
    <property type="match status" value="1"/>
</dbReference>
<dbReference type="Gene3D" id="3.30.70.270">
    <property type="match status" value="1"/>
</dbReference>
<keyword evidence="5" id="KW-0378">Hydrolase</keyword>
<dbReference type="CDD" id="cd09274">
    <property type="entry name" value="RNase_HI_RT_Ty3"/>
    <property type="match status" value="1"/>
</dbReference>
<keyword evidence="3" id="KW-0540">Nuclease</keyword>
<gene>
    <name evidence="10" type="primary">pol_216</name>
    <name evidence="10" type="ORF">CK203_087211</name>
</gene>
<keyword evidence="4" id="KW-0255">Endonuclease</keyword>
<dbReference type="Pfam" id="PF17917">
    <property type="entry name" value="RT_RNaseH"/>
    <property type="match status" value="1"/>
</dbReference>
<feature type="domain" description="Integrase zinc-binding" evidence="9">
    <location>
        <begin position="332"/>
        <end position="388"/>
    </location>
</feature>
<dbReference type="InterPro" id="IPR050951">
    <property type="entry name" value="Retrovirus_Pol_polyprotein"/>
</dbReference>
<proteinExistence type="predicted"/>
<keyword evidence="6" id="KW-0695">RNA-directed DNA polymerase</keyword>
<accession>A0A438BRY3</accession>
<feature type="compositionally biased region" description="Polar residues" evidence="7">
    <location>
        <begin position="658"/>
        <end position="673"/>
    </location>
</feature>
<keyword evidence="2" id="KW-0548">Nucleotidyltransferase</keyword>
<dbReference type="Gene3D" id="1.10.340.70">
    <property type="match status" value="1"/>
</dbReference>
<sequence length="740" mass="84831">MLSGSLTKVSKPCYVIPTACHNLRSAALRWCVRTSFAPCIPDLLMAKDFKASVRHVSKLSIALPWIPKNSPQSRIALKNLVLNLEKCHFMVHQGIVLGYIISKKGIGVEKAKVELIVKLPSPMTVKGVFYKRRQRSFEELKQFLTTAPIVRVPNWQLPFEVMCDASDFAIGAILGQKEDGKPYVIYYASKLLNEAPRNYTTIVKELLVIVFALDKFRAYLVGSSIVVFTDHSALKYLLTKLDAKARLIRWILSLQEFHFQIKTRKKWRIGVAHANGNRSWYAHITNYLVTGEVPSVWKAQDKKHFFAKIHAYYWEEPFLFKYCVDQIIWKCVPKQEQQGILSHCHESICGGHFASHKTTMKVLQSGFYWPSLFKDTHTMCRSCEICQRLGKLTRRNMMPLNPILIVDLFDVWGIDFMGPFPMSFGYSYILVGVDYVSKWVEAIPCIHNDHIVALKFMKENIFSRFEVATPYHPQTSGQVELTNREIKNILMKVVNTSRRSCLSSPHGSGIQILVKKLNMDLNRANMKKFLDVNEMEELSNDVYNNLNIAKQRMKRWHDQLISCKQFQKGQRVLLYDFKCHIFPRKLKSRWIVNGHHLKPFMEHFLETMRKSPSLSHIKPERITEVAYTSGSISTTTCIRGGYTNPSVSRVQRPRASHPQDSSQAPEAQVTIPSSERRVPFSLPQRRYATRRPPTSPPPEPSVRRIPPKRARTSSPGESSRHAQPDPQAPADSEHPSGITL</sequence>
<dbReference type="FunFam" id="3.10.20.370:FF:000001">
    <property type="entry name" value="Retrovirus-related Pol polyprotein from transposon 17.6-like protein"/>
    <property type="match status" value="1"/>
</dbReference>
<dbReference type="PANTHER" id="PTHR37984">
    <property type="entry name" value="PROTEIN CBG26694"/>
    <property type="match status" value="1"/>
</dbReference>
<dbReference type="InterPro" id="IPR041373">
    <property type="entry name" value="RT_RNaseH"/>
</dbReference>
<feature type="region of interest" description="Disordered" evidence="7">
    <location>
        <begin position="637"/>
        <end position="740"/>
    </location>
</feature>
<dbReference type="GO" id="GO:0003676">
    <property type="term" value="F:nucleic acid binding"/>
    <property type="evidence" value="ECO:0007669"/>
    <property type="project" value="InterPro"/>
</dbReference>
<protein>
    <submittedName>
        <fullName evidence="10">Retrovirus-related Pol polyprotein from transposon 17.6</fullName>
    </submittedName>
</protein>
<dbReference type="Gene3D" id="3.10.20.370">
    <property type="match status" value="1"/>
</dbReference>
<dbReference type="InterPro" id="IPR041588">
    <property type="entry name" value="Integrase_H2C2"/>
</dbReference>
<dbReference type="PANTHER" id="PTHR37984:SF5">
    <property type="entry name" value="PROTEIN NYNRIN-LIKE"/>
    <property type="match status" value="1"/>
</dbReference>
<evidence type="ECO:0000313" key="11">
    <source>
        <dbReference type="Proteomes" id="UP000288805"/>
    </source>
</evidence>
<evidence type="ECO:0000256" key="6">
    <source>
        <dbReference type="ARBA" id="ARBA00022918"/>
    </source>
</evidence>
<dbReference type="InterPro" id="IPR043128">
    <property type="entry name" value="Rev_trsase/Diguanyl_cyclase"/>
</dbReference>
<evidence type="ECO:0000313" key="10">
    <source>
        <dbReference type="EMBL" id="RVW13707.1"/>
    </source>
</evidence>
<evidence type="ECO:0000256" key="1">
    <source>
        <dbReference type="ARBA" id="ARBA00022679"/>
    </source>
</evidence>
<organism evidence="10 11">
    <name type="scientific">Vitis vinifera</name>
    <name type="common">Grape</name>
    <dbReference type="NCBI Taxonomy" id="29760"/>
    <lineage>
        <taxon>Eukaryota</taxon>
        <taxon>Viridiplantae</taxon>
        <taxon>Streptophyta</taxon>
        <taxon>Embryophyta</taxon>
        <taxon>Tracheophyta</taxon>
        <taxon>Spermatophyta</taxon>
        <taxon>Magnoliopsida</taxon>
        <taxon>eudicotyledons</taxon>
        <taxon>Gunneridae</taxon>
        <taxon>Pentapetalae</taxon>
        <taxon>rosids</taxon>
        <taxon>Vitales</taxon>
        <taxon>Vitaceae</taxon>
        <taxon>Viteae</taxon>
        <taxon>Vitis</taxon>
    </lineage>
</organism>
<dbReference type="Gene3D" id="3.30.420.10">
    <property type="entry name" value="Ribonuclease H-like superfamily/Ribonuclease H"/>
    <property type="match status" value="2"/>
</dbReference>
<keyword evidence="1" id="KW-0808">Transferase</keyword>
<dbReference type="InterPro" id="IPR012337">
    <property type="entry name" value="RNaseH-like_sf"/>
</dbReference>
<name>A0A438BRY3_VITVI</name>
<evidence type="ECO:0000256" key="4">
    <source>
        <dbReference type="ARBA" id="ARBA00022759"/>
    </source>
</evidence>
<evidence type="ECO:0000256" key="2">
    <source>
        <dbReference type="ARBA" id="ARBA00022695"/>
    </source>
</evidence>
<evidence type="ECO:0000259" key="8">
    <source>
        <dbReference type="Pfam" id="PF17917"/>
    </source>
</evidence>
<dbReference type="InterPro" id="IPR036397">
    <property type="entry name" value="RNaseH_sf"/>
</dbReference>
<dbReference type="SUPFAM" id="SSF56672">
    <property type="entry name" value="DNA/RNA polymerases"/>
    <property type="match status" value="1"/>
</dbReference>
<evidence type="ECO:0000256" key="7">
    <source>
        <dbReference type="SAM" id="MobiDB-lite"/>
    </source>
</evidence>
<evidence type="ECO:0000259" key="9">
    <source>
        <dbReference type="Pfam" id="PF17921"/>
    </source>
</evidence>
<dbReference type="InterPro" id="IPR043502">
    <property type="entry name" value="DNA/RNA_pol_sf"/>
</dbReference>
<dbReference type="GO" id="GO:0016787">
    <property type="term" value="F:hydrolase activity"/>
    <property type="evidence" value="ECO:0007669"/>
    <property type="project" value="UniProtKB-KW"/>
</dbReference>
<evidence type="ECO:0000256" key="5">
    <source>
        <dbReference type="ARBA" id="ARBA00022801"/>
    </source>
</evidence>